<evidence type="ECO:0000313" key="2">
    <source>
        <dbReference type="Proteomes" id="UP000550707"/>
    </source>
</evidence>
<reference evidence="1 2" key="1">
    <citation type="journal article" date="2020" name="Nature">
        <title>Six reference-quality genomes reveal evolution of bat adaptations.</title>
        <authorList>
            <person name="Jebb D."/>
            <person name="Huang Z."/>
            <person name="Pippel M."/>
            <person name="Hughes G.M."/>
            <person name="Lavrichenko K."/>
            <person name="Devanna P."/>
            <person name="Winkler S."/>
            <person name="Jermiin L.S."/>
            <person name="Skirmuntt E.C."/>
            <person name="Katzourakis A."/>
            <person name="Burkitt-Gray L."/>
            <person name="Ray D.A."/>
            <person name="Sullivan K.A.M."/>
            <person name="Roscito J.G."/>
            <person name="Kirilenko B.M."/>
            <person name="Davalos L.M."/>
            <person name="Corthals A.P."/>
            <person name="Power M.L."/>
            <person name="Jones G."/>
            <person name="Ransome R.D."/>
            <person name="Dechmann D.K.N."/>
            <person name="Locatelli A.G."/>
            <person name="Puechmaille S.J."/>
            <person name="Fedrigo O."/>
            <person name="Jarvis E.D."/>
            <person name="Hiller M."/>
            <person name="Vernes S.C."/>
            <person name="Myers E.W."/>
            <person name="Teeling E.C."/>
        </authorList>
    </citation>
    <scope>NUCLEOTIDE SEQUENCE [LARGE SCALE GENOMIC DNA]</scope>
    <source>
        <strain evidence="1">MMolMol1</strain>
        <tissue evidence="1">Muscle</tissue>
    </source>
</reference>
<dbReference type="AlphaFoldDB" id="A0A7J8JV86"/>
<dbReference type="InParanoid" id="A0A7J8JV86"/>
<proteinExistence type="predicted"/>
<gene>
    <name evidence="1" type="ORF">HJG59_007799</name>
</gene>
<name>A0A7J8JV86_MOLMO</name>
<organism evidence="1 2">
    <name type="scientific">Molossus molossus</name>
    <name type="common">Pallas' mastiff bat</name>
    <name type="synonym">Vespertilio molossus</name>
    <dbReference type="NCBI Taxonomy" id="27622"/>
    <lineage>
        <taxon>Eukaryota</taxon>
        <taxon>Metazoa</taxon>
        <taxon>Chordata</taxon>
        <taxon>Craniata</taxon>
        <taxon>Vertebrata</taxon>
        <taxon>Euteleostomi</taxon>
        <taxon>Mammalia</taxon>
        <taxon>Eutheria</taxon>
        <taxon>Laurasiatheria</taxon>
        <taxon>Chiroptera</taxon>
        <taxon>Yangochiroptera</taxon>
        <taxon>Molossidae</taxon>
        <taxon>Molossus</taxon>
    </lineage>
</organism>
<accession>A0A7J8JV86</accession>
<dbReference type="EMBL" id="JACASF010000001">
    <property type="protein sequence ID" value="KAF6500743.1"/>
    <property type="molecule type" value="Genomic_DNA"/>
</dbReference>
<sequence length="196" mass="20976">MPAPQAPRERPFHPFLLSPVPRTLWCPLAVDSSLPCLRHHPMTCSLQLRMASPLLVRTPSPGDLIWSSLITSAKTYSHEGHIHSSIIVPNAACDPDTSAPPSSWRHLPRSASVPVASTASLKTLHWSSGPVQPPSPAGVRAPPMPLPPSLCSLSHAILTSTLCHCNHVSTVHLSRWVLGSPSFTSSSSAPSQVRDP</sequence>
<comment type="caution">
    <text evidence="1">The sequence shown here is derived from an EMBL/GenBank/DDBJ whole genome shotgun (WGS) entry which is preliminary data.</text>
</comment>
<keyword evidence="2" id="KW-1185">Reference proteome</keyword>
<dbReference type="Proteomes" id="UP000550707">
    <property type="component" value="Unassembled WGS sequence"/>
</dbReference>
<evidence type="ECO:0000313" key="1">
    <source>
        <dbReference type="EMBL" id="KAF6500743.1"/>
    </source>
</evidence>
<protein>
    <submittedName>
        <fullName evidence="1">Uncharacterized protein</fullName>
    </submittedName>
</protein>